<accession>A0ABW1Z7D1</accession>
<dbReference type="Proteomes" id="UP001596391">
    <property type="component" value="Unassembled WGS sequence"/>
</dbReference>
<evidence type="ECO:0000256" key="1">
    <source>
        <dbReference type="SAM" id="Phobius"/>
    </source>
</evidence>
<reference evidence="3" key="1">
    <citation type="journal article" date="2019" name="Int. J. Syst. Evol. Microbiol.">
        <title>The Global Catalogue of Microorganisms (GCM) 10K type strain sequencing project: providing services to taxonomists for standard genome sequencing and annotation.</title>
        <authorList>
            <consortium name="The Broad Institute Genomics Platform"/>
            <consortium name="The Broad Institute Genome Sequencing Center for Infectious Disease"/>
            <person name="Wu L."/>
            <person name="Ma J."/>
        </authorList>
    </citation>
    <scope>NUCLEOTIDE SEQUENCE [LARGE SCALE GENOMIC DNA]</scope>
    <source>
        <strain evidence="3">CGMCC 1.16026</strain>
    </source>
</reference>
<keyword evidence="1" id="KW-1133">Transmembrane helix</keyword>
<name>A0ABW1Z7D1_9BACT</name>
<dbReference type="EMBL" id="JBHSWI010000001">
    <property type="protein sequence ID" value="MFC6645359.1"/>
    <property type="molecule type" value="Genomic_DNA"/>
</dbReference>
<keyword evidence="1" id="KW-0812">Transmembrane</keyword>
<evidence type="ECO:0000313" key="3">
    <source>
        <dbReference type="Proteomes" id="UP001596391"/>
    </source>
</evidence>
<feature type="transmembrane region" description="Helical" evidence="1">
    <location>
        <begin position="40"/>
        <end position="63"/>
    </location>
</feature>
<comment type="caution">
    <text evidence="2">The sequence shown here is derived from an EMBL/GenBank/DDBJ whole genome shotgun (WGS) entry which is preliminary data.</text>
</comment>
<evidence type="ECO:0000313" key="2">
    <source>
        <dbReference type="EMBL" id="MFC6645359.1"/>
    </source>
</evidence>
<keyword evidence="1" id="KW-0472">Membrane</keyword>
<proteinExistence type="predicted"/>
<gene>
    <name evidence="2" type="ORF">ACFQBQ_07115</name>
</gene>
<organism evidence="2 3">
    <name type="scientific">Granulicella cerasi</name>
    <dbReference type="NCBI Taxonomy" id="741063"/>
    <lineage>
        <taxon>Bacteria</taxon>
        <taxon>Pseudomonadati</taxon>
        <taxon>Acidobacteriota</taxon>
        <taxon>Terriglobia</taxon>
        <taxon>Terriglobales</taxon>
        <taxon>Acidobacteriaceae</taxon>
        <taxon>Granulicella</taxon>
    </lineage>
</organism>
<protein>
    <submittedName>
        <fullName evidence="2">Uncharacterized protein</fullName>
    </submittedName>
</protein>
<keyword evidence="3" id="KW-1185">Reference proteome</keyword>
<sequence length="66" mass="7062">MRIVLRTALVLMVFAVVGVWADHTAREHAKPGTPVAEVRLSAWMAGLFGGGAAASIALMLSFVKRR</sequence>
<dbReference type="RefSeq" id="WP_263371738.1">
    <property type="nucleotide sequence ID" value="NZ_JAGSYD010000003.1"/>
</dbReference>